<dbReference type="CDD" id="cd00110">
    <property type="entry name" value="LamG"/>
    <property type="match status" value="4"/>
</dbReference>
<dbReference type="Pfam" id="PF00008">
    <property type="entry name" value="EGF"/>
    <property type="match status" value="4"/>
</dbReference>
<dbReference type="GO" id="GO:0048513">
    <property type="term" value="P:animal organ development"/>
    <property type="evidence" value="ECO:0007669"/>
    <property type="project" value="UniProtKB-ARBA"/>
</dbReference>
<dbReference type="PROSITE" id="PS00010">
    <property type="entry name" value="ASX_HYDROXYL"/>
    <property type="match status" value="1"/>
</dbReference>
<dbReference type="CDD" id="cd00054">
    <property type="entry name" value="EGF_CA"/>
    <property type="match status" value="5"/>
</dbReference>
<dbReference type="InterPro" id="IPR001791">
    <property type="entry name" value="Laminin_G"/>
</dbReference>
<dbReference type="SUPFAM" id="SSF57184">
    <property type="entry name" value="Growth factor receptor domain"/>
    <property type="match status" value="1"/>
</dbReference>
<feature type="domain" description="EGF-like" evidence="4 5">
    <location>
        <begin position="990"/>
        <end position="1001"/>
    </location>
</feature>
<dbReference type="SMART" id="SM00181">
    <property type="entry name" value="EGF"/>
    <property type="match status" value="7"/>
</dbReference>
<keyword evidence="1" id="KW-0677">Repeat</keyword>
<gene>
    <name evidence="6" type="ORF">BEMITA_LOCUS8233</name>
</gene>
<dbReference type="GO" id="GO:0016020">
    <property type="term" value="C:membrane"/>
    <property type="evidence" value="ECO:0007669"/>
    <property type="project" value="UniProtKB-SubCell"/>
</dbReference>
<dbReference type="PANTHER" id="PTHR15036:SF85">
    <property type="entry name" value="SP2353, ISOFORM A"/>
    <property type="match status" value="1"/>
</dbReference>
<dbReference type="InterPro" id="IPR000742">
    <property type="entry name" value="EGF"/>
</dbReference>
<evidence type="ECO:0000313" key="6">
    <source>
        <dbReference type="EMBL" id="CAH0389401.1"/>
    </source>
</evidence>
<dbReference type="Pfam" id="PF00054">
    <property type="entry name" value="Laminin_G_1"/>
    <property type="match status" value="1"/>
</dbReference>
<evidence type="ECO:0000259" key="5">
    <source>
        <dbReference type="PROSITE" id="PS01186"/>
    </source>
</evidence>
<organism evidence="6 7">
    <name type="scientific">Bemisia tabaci</name>
    <name type="common">Sweetpotato whitefly</name>
    <name type="synonym">Aleurodes tabaci</name>
    <dbReference type="NCBI Taxonomy" id="7038"/>
    <lineage>
        <taxon>Eukaryota</taxon>
        <taxon>Metazoa</taxon>
        <taxon>Ecdysozoa</taxon>
        <taxon>Arthropoda</taxon>
        <taxon>Hexapoda</taxon>
        <taxon>Insecta</taxon>
        <taxon>Pterygota</taxon>
        <taxon>Neoptera</taxon>
        <taxon>Paraneoptera</taxon>
        <taxon>Hemiptera</taxon>
        <taxon>Sternorrhyncha</taxon>
        <taxon>Aleyrodoidea</taxon>
        <taxon>Aleyrodidae</taxon>
        <taxon>Aleyrodinae</taxon>
        <taxon>Bemisia</taxon>
    </lineage>
</organism>
<dbReference type="SUPFAM" id="SSF57196">
    <property type="entry name" value="EGF/Laminin"/>
    <property type="match status" value="2"/>
</dbReference>
<dbReference type="SMART" id="SM00282">
    <property type="entry name" value="LamG"/>
    <property type="match status" value="4"/>
</dbReference>
<feature type="domain" description="EGF-like" evidence="4 5">
    <location>
        <begin position="688"/>
        <end position="699"/>
    </location>
</feature>
<keyword evidence="2" id="KW-1015">Disulfide bond</keyword>
<dbReference type="InterPro" id="IPR000152">
    <property type="entry name" value="EGF-type_Asp/Asn_hydroxyl_site"/>
</dbReference>
<feature type="domain" description="EGF-like" evidence="4">
    <location>
        <begin position="454"/>
        <end position="465"/>
    </location>
</feature>
<feature type="domain" description="EGF-like" evidence="4 5">
    <location>
        <begin position="195"/>
        <end position="206"/>
    </location>
</feature>
<evidence type="ECO:0000313" key="7">
    <source>
        <dbReference type="Proteomes" id="UP001152759"/>
    </source>
</evidence>
<dbReference type="SUPFAM" id="SSF49899">
    <property type="entry name" value="Concanavalin A-like lectins/glucanases"/>
    <property type="match status" value="4"/>
</dbReference>
<dbReference type="PANTHER" id="PTHR15036">
    <property type="entry name" value="PIKACHURIN-LIKE PROTEIN"/>
    <property type="match status" value="1"/>
</dbReference>
<feature type="domain" description="EGF-like" evidence="4">
    <location>
        <begin position="951"/>
        <end position="962"/>
    </location>
</feature>
<sequence length="1199" mass="131710">MLHCKKHVFRLTALIHSLHKTFPDLLSGDTTYSIPDFKFSYETTTDFWSEDTTLTDGPTTQQPFSEFNTTFYAGTTLSTLSSTDFHRTPSTLGLDDDRFRTQRSLTTEDADRWYSHSTEPNEIGPALYPTKFLPETETPPPSDVTSEDELTTIEPTLSTKKEAPATLGPPMFPDCSKWPCLNGGSCFYSEKGPKCACRFGWEGELCQERQGVQTPALTGRSYLIHRLSNDTGAVIGVDIRTLAPTGLILYAAISPHLYMSTYLQDGLLKFQFSCGVQTMVFSEVKLHINNGYNINIMAIIEMGSTIEDLGKCTASLLVNNTLKMSGDQMTALTIKQSSENLLYLGGLPDYLQPQIDIPVKTGITGCMRALQIDAVEVDIYNDAVEGEQITECSSLACLSNPCHGTATCVEFADTWNCLCPNGYVGLTCEQSVCLNNPCHFGATCVQYPGSGFLCLCPLGKHGLFCEHDLEVGQPSFFSSVNGLSSFIAYPLPTAIHNSFELRFRFVAEDADQISLMLFIGQDHMHDAMTDHFAVSFIKGYIALTWNLGSGPRRIFMSQPINVKAHLQQAHTVRLGRLGQRAWLTVDGLGNVTGTSPGRLTQLNTKPIIFIGGHNSENFSILPHDLPLHRGFLGCIFDVQLRAGRISLNLQKTRAAIGRGVGQCATTPCYSTTCHNGGACLNQGATFTCLCPDGWFGPLCSHRYNLCDFTRHNCSSGSTCVPLIEHYECDCPIGRSGKFCEKEEQLSDVSFSGTRSFLSIAQQELHLLETTLEFELKPEKERGLIMFSRNSKHNSFFAISLQGGVLELRLLTQGGSNGGEIIVVRSGRILGMNAWHKIQMSRFGRRVQLAVDGTSNSATLLTGQVLLATDSLLSIGGVSDLSELPNGAMAGLPIPFTGCLRKLMINDKRIQLDERTILVGRNVADCDGTACGGDICQHNGSCWLDISLQAHCNCPQEYTGEHCETQLSCMEVKCQNKGRCQKDEDSEVPRCHCPLGWTGSYCERESAVGAPRFQGDGYLIVDKTASGFKRRGLSERSKRNELEFVYVNFSTAQPEAMILWSSQESELIGIGVESGLLKLVWSWRGEEPSTTVVVPRTVVADGTWHDVAVSITAANITVVADQKATLVFNHHQERLIATDGIFYLGGFPKQRSVQNETKAMFHSSFQGCISELAWSESIGITDFKNFQGENIASCDVHAES</sequence>
<evidence type="ECO:0000256" key="3">
    <source>
        <dbReference type="SAM" id="MobiDB-lite"/>
    </source>
</evidence>
<dbReference type="PROSITE" id="PS01186">
    <property type="entry name" value="EGF_2"/>
    <property type="match status" value="3"/>
</dbReference>
<dbReference type="Gene3D" id="2.10.25.10">
    <property type="entry name" value="Laminin"/>
    <property type="match status" value="7"/>
</dbReference>
<dbReference type="GO" id="GO:0009653">
    <property type="term" value="P:anatomical structure morphogenesis"/>
    <property type="evidence" value="ECO:0007669"/>
    <property type="project" value="UniProtKB-ARBA"/>
</dbReference>
<dbReference type="PROSITE" id="PS00022">
    <property type="entry name" value="EGF_1"/>
    <property type="match status" value="6"/>
</dbReference>
<dbReference type="InterPro" id="IPR009030">
    <property type="entry name" value="Growth_fac_rcpt_cys_sf"/>
</dbReference>
<dbReference type="InterPro" id="IPR001881">
    <property type="entry name" value="EGF-like_Ca-bd_dom"/>
</dbReference>
<dbReference type="GO" id="GO:0005509">
    <property type="term" value="F:calcium ion binding"/>
    <property type="evidence" value="ECO:0007669"/>
    <property type="project" value="InterPro"/>
</dbReference>
<feature type="region of interest" description="Disordered" evidence="3">
    <location>
        <begin position="113"/>
        <end position="165"/>
    </location>
</feature>
<dbReference type="Proteomes" id="UP001152759">
    <property type="component" value="Chromosome 4"/>
</dbReference>
<protein>
    <recommendedName>
        <fullName evidence="4 5">EGF-like domain-containing protein</fullName>
    </recommendedName>
</protein>
<dbReference type="Gene3D" id="2.60.120.200">
    <property type="match status" value="4"/>
</dbReference>
<proteinExistence type="predicted"/>
<keyword evidence="7" id="KW-1185">Reference proteome</keyword>
<accession>A0A9P0ADT1</accession>
<evidence type="ECO:0000259" key="4">
    <source>
        <dbReference type="PROSITE" id="PS00022"/>
    </source>
</evidence>
<dbReference type="InterPro" id="IPR050372">
    <property type="entry name" value="Neurexin-related_CASP"/>
</dbReference>
<dbReference type="InterPro" id="IPR013320">
    <property type="entry name" value="ConA-like_dom_sf"/>
</dbReference>
<dbReference type="EMBL" id="OU963865">
    <property type="protein sequence ID" value="CAH0389401.1"/>
    <property type="molecule type" value="Genomic_DNA"/>
</dbReference>
<dbReference type="GO" id="GO:0030154">
    <property type="term" value="P:cell differentiation"/>
    <property type="evidence" value="ECO:0007669"/>
    <property type="project" value="UniProtKB-ARBA"/>
</dbReference>
<dbReference type="SMART" id="SM00179">
    <property type="entry name" value="EGF_CA"/>
    <property type="match status" value="5"/>
</dbReference>
<evidence type="ECO:0000256" key="1">
    <source>
        <dbReference type="ARBA" id="ARBA00022737"/>
    </source>
</evidence>
<feature type="domain" description="EGF-like" evidence="4">
    <location>
        <begin position="728"/>
        <end position="739"/>
    </location>
</feature>
<evidence type="ECO:0000256" key="2">
    <source>
        <dbReference type="ARBA" id="ARBA00023157"/>
    </source>
</evidence>
<dbReference type="AlphaFoldDB" id="A0A9P0ADT1"/>
<reference evidence="6" key="1">
    <citation type="submission" date="2021-12" db="EMBL/GenBank/DDBJ databases">
        <authorList>
            <person name="King R."/>
        </authorList>
    </citation>
    <scope>NUCLEOTIDE SEQUENCE</scope>
</reference>
<dbReference type="Pfam" id="PF02210">
    <property type="entry name" value="Laminin_G_2"/>
    <property type="match status" value="3"/>
</dbReference>
<name>A0A9P0ADT1_BEMTA</name>